<feature type="chain" id="PRO_5024289259" evidence="1">
    <location>
        <begin position="26"/>
        <end position="219"/>
    </location>
</feature>
<dbReference type="SUPFAM" id="SSF56925">
    <property type="entry name" value="OMPA-like"/>
    <property type="match status" value="1"/>
</dbReference>
<organism evidence="2 3">
    <name type="scientific">Rhizosphaericola mali</name>
    <dbReference type="NCBI Taxonomy" id="2545455"/>
    <lineage>
        <taxon>Bacteria</taxon>
        <taxon>Pseudomonadati</taxon>
        <taxon>Bacteroidota</taxon>
        <taxon>Chitinophagia</taxon>
        <taxon>Chitinophagales</taxon>
        <taxon>Chitinophagaceae</taxon>
        <taxon>Rhizosphaericola</taxon>
    </lineage>
</organism>
<keyword evidence="1" id="KW-0732">Signal</keyword>
<keyword evidence="3" id="KW-1185">Reference proteome</keyword>
<sequence>MKRIFLLSFLMIGFLSILSTSKAQQAGDVILDLNYNTAFPLGGFKTNVIDKNSWRGWGGDVMYYMSDKIAAGLGANYQGFQEKVPSKTYTIGNENYTGVLSSRMNITPILAKGLYSPLGGTTSPIQPYVSLGVGVGVVDFDQYLGMYSTYSQTSGRFMAQGGIGFNIPFGKLTSNGIQLGANYNYINYNESYYNDNGSEGKLHNLGNINAYIGVHFVLR</sequence>
<evidence type="ECO:0000313" key="2">
    <source>
        <dbReference type="EMBL" id="QES90736.1"/>
    </source>
</evidence>
<dbReference type="EMBL" id="CP044016">
    <property type="protein sequence ID" value="QES90736.1"/>
    <property type="molecule type" value="Genomic_DNA"/>
</dbReference>
<proteinExistence type="predicted"/>
<dbReference type="AlphaFoldDB" id="A0A5P2G4H9"/>
<evidence type="ECO:0000313" key="3">
    <source>
        <dbReference type="Proteomes" id="UP000292424"/>
    </source>
</evidence>
<name>A0A5P2G4H9_9BACT</name>
<evidence type="ECO:0000256" key="1">
    <source>
        <dbReference type="SAM" id="SignalP"/>
    </source>
</evidence>
<reference evidence="2 3" key="1">
    <citation type="submission" date="2019-09" db="EMBL/GenBank/DDBJ databases">
        <title>Complete genome sequence of Arachidicoccus sp. B3-10 isolated from apple orchard soil.</title>
        <authorList>
            <person name="Kim H.S."/>
            <person name="Han K.-I."/>
            <person name="Suh M.K."/>
            <person name="Lee K.C."/>
            <person name="Eom M.K."/>
            <person name="Kim J.-S."/>
            <person name="Kang S.W."/>
            <person name="Sin Y."/>
            <person name="Lee J.-S."/>
        </authorList>
    </citation>
    <scope>NUCLEOTIDE SEQUENCE [LARGE SCALE GENOMIC DNA]</scope>
    <source>
        <strain evidence="2 3">B3-10</strain>
    </source>
</reference>
<dbReference type="OrthoDB" id="1094316at2"/>
<dbReference type="KEGG" id="arac:E0W69_019450"/>
<dbReference type="InterPro" id="IPR011250">
    <property type="entry name" value="OMP/PagP_B-barrel"/>
</dbReference>
<accession>A0A5P2G4H9</accession>
<dbReference type="Gene3D" id="2.40.160.20">
    <property type="match status" value="1"/>
</dbReference>
<dbReference type="RefSeq" id="WP_131331720.1">
    <property type="nucleotide sequence ID" value="NZ_CP044016.1"/>
</dbReference>
<protein>
    <submittedName>
        <fullName evidence="2">Outer membrane beta-barrel protein</fullName>
    </submittedName>
</protein>
<gene>
    <name evidence="2" type="ORF">E0W69_019450</name>
</gene>
<dbReference type="Proteomes" id="UP000292424">
    <property type="component" value="Chromosome"/>
</dbReference>
<feature type="signal peptide" evidence="1">
    <location>
        <begin position="1"/>
        <end position="25"/>
    </location>
</feature>